<feature type="compositionally biased region" description="Low complexity" evidence="1">
    <location>
        <begin position="259"/>
        <end position="276"/>
    </location>
</feature>
<evidence type="ECO:0000259" key="2">
    <source>
        <dbReference type="Pfam" id="PF01693"/>
    </source>
</evidence>
<reference evidence="3" key="2">
    <citation type="submission" date="2020-08" db="EMBL/GenBank/DDBJ databases">
        <title>Draft Genome Sequence of Cumin Blight Pathogen Alternaria burnsii.</title>
        <authorList>
            <person name="Feng Z."/>
        </authorList>
    </citation>
    <scope>NUCLEOTIDE SEQUENCE</scope>
    <source>
        <strain evidence="3">CBS107.38</strain>
    </source>
</reference>
<feature type="region of interest" description="Disordered" evidence="1">
    <location>
        <begin position="203"/>
        <end position="245"/>
    </location>
</feature>
<proteinExistence type="predicted"/>
<dbReference type="InterPro" id="IPR037056">
    <property type="entry name" value="RNase_H1_N_sf"/>
</dbReference>
<dbReference type="InterPro" id="IPR011320">
    <property type="entry name" value="RNase_H1_N"/>
</dbReference>
<feature type="compositionally biased region" description="Basic and acidic residues" evidence="1">
    <location>
        <begin position="379"/>
        <end position="391"/>
    </location>
</feature>
<name>A0A8H7EC65_9PLEO</name>
<protein>
    <recommendedName>
        <fullName evidence="2">Ribonuclease H1 N-terminal domain-containing protein</fullName>
    </recommendedName>
</protein>
<feature type="region of interest" description="Disordered" evidence="1">
    <location>
        <begin position="370"/>
        <end position="396"/>
    </location>
</feature>
<dbReference type="PANTHER" id="PTHR38846">
    <property type="entry name" value="C3H1-TYPE DOMAIN-CONTAINING PROTEIN"/>
    <property type="match status" value="1"/>
</dbReference>
<dbReference type="Pfam" id="PF01693">
    <property type="entry name" value="Cauli_VI"/>
    <property type="match status" value="1"/>
</dbReference>
<keyword evidence="4" id="KW-1185">Reference proteome</keyword>
<organism evidence="3 4">
    <name type="scientific">Alternaria burnsii</name>
    <dbReference type="NCBI Taxonomy" id="1187904"/>
    <lineage>
        <taxon>Eukaryota</taxon>
        <taxon>Fungi</taxon>
        <taxon>Dikarya</taxon>
        <taxon>Ascomycota</taxon>
        <taxon>Pezizomycotina</taxon>
        <taxon>Dothideomycetes</taxon>
        <taxon>Pleosporomycetidae</taxon>
        <taxon>Pleosporales</taxon>
        <taxon>Pleosporineae</taxon>
        <taxon>Pleosporaceae</taxon>
        <taxon>Alternaria</taxon>
        <taxon>Alternaria sect. Alternaria</taxon>
    </lineage>
</organism>
<accession>A0A8H7EC65</accession>
<feature type="compositionally biased region" description="Low complexity" evidence="1">
    <location>
        <begin position="283"/>
        <end position="296"/>
    </location>
</feature>
<comment type="caution">
    <text evidence="3">The sequence shown here is derived from an EMBL/GenBank/DDBJ whole genome shotgun (WGS) entry which is preliminary data.</text>
</comment>
<dbReference type="SUPFAM" id="SSF55658">
    <property type="entry name" value="L9 N-domain-like"/>
    <property type="match status" value="1"/>
</dbReference>
<evidence type="ECO:0000256" key="1">
    <source>
        <dbReference type="SAM" id="MobiDB-lite"/>
    </source>
</evidence>
<evidence type="ECO:0000313" key="3">
    <source>
        <dbReference type="EMBL" id="KAF7674331.1"/>
    </source>
</evidence>
<reference evidence="3" key="1">
    <citation type="submission" date="2020-01" db="EMBL/GenBank/DDBJ databases">
        <authorList>
            <person name="Feng Z.H.Z."/>
        </authorList>
    </citation>
    <scope>NUCLEOTIDE SEQUENCE</scope>
    <source>
        <strain evidence="3">CBS107.38</strain>
    </source>
</reference>
<dbReference type="GeneID" id="62206322"/>
<evidence type="ECO:0000313" key="4">
    <source>
        <dbReference type="Proteomes" id="UP000596902"/>
    </source>
</evidence>
<gene>
    <name evidence="3" type="ORF">GT037_008097</name>
</gene>
<feature type="domain" description="Ribonuclease H1 N-terminal" evidence="2">
    <location>
        <begin position="4"/>
        <end position="44"/>
    </location>
</feature>
<dbReference type="InterPro" id="IPR009027">
    <property type="entry name" value="Ribosomal_bL9/RNase_H1_N"/>
</dbReference>
<dbReference type="Gene3D" id="3.40.970.10">
    <property type="entry name" value="Ribonuclease H1, N-terminal domain"/>
    <property type="match status" value="1"/>
</dbReference>
<feature type="region of interest" description="Disordered" evidence="1">
    <location>
        <begin position="259"/>
        <end position="318"/>
    </location>
</feature>
<sequence>MVTKYHAVTRGKRPGLYNSFEEAKQQVIDFPGSQVETCNNLKSAVEHMLNVGRVPDDDIRVFNRAFIEQGSFKPQPSNSFKQELGAFASSQRLKGKKRNKAFVDAIHHKIIYHYLPEGLHHWQECKQKGKRVHSLIQECIDELKRPPYVNIVDFVDVYRTGETIRTFSDPLIFRDYKRQNPIPLDHAKKSEFLRPFLQDLRQLPSKPHRGHQSNGSRQEPWTRKDSALLLSPRPGNEFVKPEISNDPYMVPPVSNYQCSLEPSPLNPSPSEFSSSSKEVDEATPSSVSTSVTSSPSHDSEELSANVKPEPTSPTPARKLDYDYDAFFLDDKEIATQLSQQPSKAQVGEERLEDIEDMFLNDEEVSTQLTQEWDDTGQEENSRTKTTGKREQSMVSDLTDTVERPIKMLKTHGRSSVPAMSSCRLQPDDLAMNTADASGLREYYFPENLHLYY</sequence>
<dbReference type="Proteomes" id="UP000596902">
    <property type="component" value="Unassembled WGS sequence"/>
</dbReference>
<dbReference type="EMBL" id="JAAABM010000011">
    <property type="protein sequence ID" value="KAF7674331.1"/>
    <property type="molecule type" value="Genomic_DNA"/>
</dbReference>
<dbReference type="AlphaFoldDB" id="A0A8H7EC65"/>
<dbReference type="PANTHER" id="PTHR38846:SF1">
    <property type="entry name" value="C3H1-TYPE DOMAIN-CONTAINING PROTEIN"/>
    <property type="match status" value="1"/>
</dbReference>
<dbReference type="RefSeq" id="XP_038784645.1">
    <property type="nucleotide sequence ID" value="XM_038933144.1"/>
</dbReference>